<evidence type="ECO:0000256" key="2">
    <source>
        <dbReference type="ARBA" id="ARBA00022638"/>
    </source>
</evidence>
<dbReference type="InterPro" id="IPR051018">
    <property type="entry name" value="Bacteriophage_GH24"/>
</dbReference>
<keyword evidence="4" id="KW-0378">Hydrolase</keyword>
<dbReference type="InterPro" id="IPR023346">
    <property type="entry name" value="Lysozyme-like_dom_sf"/>
</dbReference>
<evidence type="ECO:0000313" key="5">
    <source>
        <dbReference type="EMBL" id="OOM75301.1"/>
    </source>
</evidence>
<evidence type="ECO:0000313" key="6">
    <source>
        <dbReference type="Proteomes" id="UP000190890"/>
    </source>
</evidence>
<dbReference type="PANTHER" id="PTHR38107:SF3">
    <property type="entry name" value="LYSOZYME RRRD-RELATED"/>
    <property type="match status" value="1"/>
</dbReference>
<evidence type="ECO:0000256" key="3">
    <source>
        <dbReference type="ARBA" id="ARBA00023200"/>
    </source>
</evidence>
<dbReference type="GO" id="GO:0031640">
    <property type="term" value="P:killing of cells of another organism"/>
    <property type="evidence" value="ECO:0007669"/>
    <property type="project" value="UniProtKB-KW"/>
</dbReference>
<dbReference type="SUPFAM" id="SSF53955">
    <property type="entry name" value="Lysozyme-like"/>
    <property type="match status" value="1"/>
</dbReference>
<dbReference type="GO" id="GO:0009253">
    <property type="term" value="P:peptidoglycan catabolic process"/>
    <property type="evidence" value="ECO:0007669"/>
    <property type="project" value="InterPro"/>
</dbReference>
<keyword evidence="1 4" id="KW-0929">Antimicrobial</keyword>
<comment type="catalytic activity">
    <reaction evidence="4">
        <text>Hydrolysis of (1-&gt;4)-beta-linkages between N-acetylmuramic acid and N-acetyl-D-glucosamine residues in a peptidoglycan and between N-acetyl-D-glucosamine residues in chitodextrins.</text>
        <dbReference type="EC" id="3.2.1.17"/>
    </reaction>
</comment>
<dbReference type="GO" id="GO:0016998">
    <property type="term" value="P:cell wall macromolecule catabolic process"/>
    <property type="evidence" value="ECO:0007669"/>
    <property type="project" value="InterPro"/>
</dbReference>
<evidence type="ECO:0000256" key="1">
    <source>
        <dbReference type="ARBA" id="ARBA00022529"/>
    </source>
</evidence>
<dbReference type="Gene3D" id="1.10.530.40">
    <property type="match status" value="1"/>
</dbReference>
<dbReference type="EMBL" id="LZZM01000187">
    <property type="protein sequence ID" value="OOM75301.1"/>
    <property type="molecule type" value="Genomic_DNA"/>
</dbReference>
<keyword evidence="3" id="KW-1035">Host cytoplasm</keyword>
<dbReference type="InterPro" id="IPR023347">
    <property type="entry name" value="Lysozyme_dom_sf"/>
</dbReference>
<dbReference type="InterPro" id="IPR033907">
    <property type="entry name" value="Endolysin_autolysin"/>
</dbReference>
<proteinExistence type="inferred from homology"/>
<dbReference type="PANTHER" id="PTHR38107">
    <property type="match status" value="1"/>
</dbReference>
<name>A0A1S8TCH1_9CLOT</name>
<keyword evidence="4" id="KW-0326">Glycosidase</keyword>
<gene>
    <name evidence="5" type="ORF">CLPUN_33580</name>
</gene>
<accession>A0A1S8TCH1</accession>
<dbReference type="EC" id="3.2.1.17" evidence="4"/>
<sequence>MQCLGTSLESRTGIIKRFISLLGYGMTGEEIQGISEVTEEQATSMLNWINNKYAPVIKSDLDSRGITLKQNEFDALVSFAYNCGTGGLLNSTLYRRICEDIRDFSLIANFQAWSNGGGRRIEGLYRRRTKEAAIFLNSDYTGNV</sequence>
<dbReference type="STRING" id="29367.CLPUN_33580"/>
<keyword evidence="6" id="KW-1185">Reference proteome</keyword>
<dbReference type="GO" id="GO:0003796">
    <property type="term" value="F:lysozyme activity"/>
    <property type="evidence" value="ECO:0007669"/>
    <property type="project" value="UniProtKB-EC"/>
</dbReference>
<reference evidence="5 6" key="1">
    <citation type="submission" date="2016-05" db="EMBL/GenBank/DDBJ databases">
        <title>Microbial solvent formation.</title>
        <authorList>
            <person name="Poehlein A."/>
            <person name="Montoya Solano J.D."/>
            <person name="Flitsch S."/>
            <person name="Krabben P."/>
            <person name="Duerre P."/>
            <person name="Daniel R."/>
        </authorList>
    </citation>
    <scope>NUCLEOTIDE SEQUENCE [LARGE SCALE GENOMIC DNA]</scope>
    <source>
        <strain evidence="5 6">DSM 2619</strain>
    </source>
</reference>
<comment type="caution">
    <text evidence="5">The sequence shown here is derived from an EMBL/GenBank/DDBJ whole genome shotgun (WGS) entry which is preliminary data.</text>
</comment>
<organism evidence="5 6">
    <name type="scientific">Clostridium puniceum</name>
    <dbReference type="NCBI Taxonomy" id="29367"/>
    <lineage>
        <taxon>Bacteria</taxon>
        <taxon>Bacillati</taxon>
        <taxon>Bacillota</taxon>
        <taxon>Clostridia</taxon>
        <taxon>Eubacteriales</taxon>
        <taxon>Clostridiaceae</taxon>
        <taxon>Clostridium</taxon>
    </lineage>
</organism>
<dbReference type="CDD" id="cd00737">
    <property type="entry name" value="lyz_endolysin_autolysin"/>
    <property type="match status" value="1"/>
</dbReference>
<dbReference type="AlphaFoldDB" id="A0A1S8TCH1"/>
<dbReference type="Proteomes" id="UP000190890">
    <property type="component" value="Unassembled WGS sequence"/>
</dbReference>
<evidence type="ECO:0000256" key="4">
    <source>
        <dbReference type="RuleBase" id="RU003788"/>
    </source>
</evidence>
<comment type="similarity">
    <text evidence="4">Belongs to the glycosyl hydrolase 24 family.</text>
</comment>
<dbReference type="InterPro" id="IPR002196">
    <property type="entry name" value="Glyco_hydro_24"/>
</dbReference>
<dbReference type="Pfam" id="PF00959">
    <property type="entry name" value="Phage_lysozyme"/>
    <property type="match status" value="1"/>
</dbReference>
<keyword evidence="2 4" id="KW-0081">Bacteriolytic enzyme</keyword>
<protein>
    <recommendedName>
        <fullName evidence="4">Lysozyme</fullName>
        <ecNumber evidence="4">3.2.1.17</ecNumber>
    </recommendedName>
</protein>
<dbReference type="GO" id="GO:0042742">
    <property type="term" value="P:defense response to bacterium"/>
    <property type="evidence" value="ECO:0007669"/>
    <property type="project" value="UniProtKB-KW"/>
</dbReference>